<dbReference type="EMBL" id="SDKK01000014">
    <property type="protein sequence ID" value="TYC55094.1"/>
    <property type="molecule type" value="Genomic_DNA"/>
</dbReference>
<organism evidence="7 8">
    <name type="scientific">Zoogloea oleivorans</name>
    <dbReference type="NCBI Taxonomy" id="1552750"/>
    <lineage>
        <taxon>Bacteria</taxon>
        <taxon>Pseudomonadati</taxon>
        <taxon>Pseudomonadota</taxon>
        <taxon>Betaproteobacteria</taxon>
        <taxon>Rhodocyclales</taxon>
        <taxon>Zoogloeaceae</taxon>
        <taxon>Zoogloea</taxon>
    </lineage>
</organism>
<dbReference type="PANTHER" id="PTHR30055:SF235">
    <property type="entry name" value="TRANSCRIPTIONAL REGULATORY PROTEIN"/>
    <property type="match status" value="1"/>
</dbReference>
<dbReference type="RefSeq" id="WP_148579954.1">
    <property type="nucleotide sequence ID" value="NZ_JAVEUW010000032.1"/>
</dbReference>
<evidence type="ECO:0000313" key="7">
    <source>
        <dbReference type="EMBL" id="TYC55094.1"/>
    </source>
</evidence>
<dbReference type="OrthoDB" id="2356263at2"/>
<dbReference type="Gene3D" id="1.10.357.10">
    <property type="entry name" value="Tetracycline Repressor, domain 2"/>
    <property type="match status" value="1"/>
</dbReference>
<dbReference type="Pfam" id="PF17939">
    <property type="entry name" value="TetR_C_30"/>
    <property type="match status" value="1"/>
</dbReference>
<dbReference type="InterPro" id="IPR050109">
    <property type="entry name" value="HTH-type_TetR-like_transc_reg"/>
</dbReference>
<evidence type="ECO:0000256" key="5">
    <source>
        <dbReference type="PROSITE-ProRule" id="PRU00335"/>
    </source>
</evidence>
<feature type="DNA-binding region" description="H-T-H motif" evidence="5">
    <location>
        <begin position="33"/>
        <end position="52"/>
    </location>
</feature>
<dbReference type="PRINTS" id="PR00455">
    <property type="entry name" value="HTHTETR"/>
</dbReference>
<evidence type="ECO:0000256" key="4">
    <source>
        <dbReference type="ARBA" id="ARBA00023163"/>
    </source>
</evidence>
<evidence type="ECO:0000259" key="6">
    <source>
        <dbReference type="PROSITE" id="PS50977"/>
    </source>
</evidence>
<dbReference type="SUPFAM" id="SSF46689">
    <property type="entry name" value="Homeodomain-like"/>
    <property type="match status" value="1"/>
</dbReference>
<keyword evidence="1" id="KW-0678">Repressor</keyword>
<dbReference type="PROSITE" id="PS50977">
    <property type="entry name" value="HTH_TETR_2"/>
    <property type="match status" value="1"/>
</dbReference>
<evidence type="ECO:0000256" key="2">
    <source>
        <dbReference type="ARBA" id="ARBA00023015"/>
    </source>
</evidence>
<feature type="domain" description="HTH tetR-type" evidence="6">
    <location>
        <begin position="10"/>
        <end position="70"/>
    </location>
</feature>
<dbReference type="InterPro" id="IPR023772">
    <property type="entry name" value="DNA-bd_HTH_TetR-type_CS"/>
</dbReference>
<dbReference type="InterPro" id="IPR001647">
    <property type="entry name" value="HTH_TetR"/>
</dbReference>
<gene>
    <name evidence="7" type="ORF">ETQ85_15365</name>
</gene>
<keyword evidence="3 5" id="KW-0238">DNA-binding</keyword>
<keyword evidence="4" id="KW-0804">Transcription</keyword>
<dbReference type="InterPro" id="IPR036271">
    <property type="entry name" value="Tet_transcr_reg_TetR-rel_C_sf"/>
</dbReference>
<accession>A0A6C2CLP3</accession>
<protein>
    <submittedName>
        <fullName evidence="7">TetR/AcrR family transcriptional regulator</fullName>
    </submittedName>
</protein>
<comment type="caution">
    <text evidence="7">The sequence shown here is derived from an EMBL/GenBank/DDBJ whole genome shotgun (WGS) entry which is preliminary data.</text>
</comment>
<dbReference type="GO" id="GO:0003700">
    <property type="term" value="F:DNA-binding transcription factor activity"/>
    <property type="evidence" value="ECO:0007669"/>
    <property type="project" value="TreeGrafter"/>
</dbReference>
<evidence type="ECO:0000256" key="3">
    <source>
        <dbReference type="ARBA" id="ARBA00023125"/>
    </source>
</evidence>
<dbReference type="Pfam" id="PF00440">
    <property type="entry name" value="TetR_N"/>
    <property type="match status" value="1"/>
</dbReference>
<evidence type="ECO:0000256" key="1">
    <source>
        <dbReference type="ARBA" id="ARBA00022491"/>
    </source>
</evidence>
<reference evidence="7 8" key="1">
    <citation type="submission" date="2019-01" db="EMBL/GenBank/DDBJ databases">
        <title>Zoogloea oleivorans genome sequencing and assembly.</title>
        <authorList>
            <person name="Tancsics A."/>
            <person name="Farkas M."/>
            <person name="Kriszt B."/>
            <person name="Maroti G."/>
            <person name="Horvath B."/>
        </authorList>
    </citation>
    <scope>NUCLEOTIDE SEQUENCE [LARGE SCALE GENOMIC DNA]</scope>
    <source>
        <strain evidence="7 8">Buc</strain>
    </source>
</reference>
<dbReference type="AlphaFoldDB" id="A0A6C2CLP3"/>
<name>A0A6C2CLP3_9RHOO</name>
<sequence>MNEPAGKTTGDTRSRILDAAEVLFMDHGFDGTSMRMITSRAAVNLAAVNYHFGSKELLIQEVFRRRLTDLNKARLAALDVLEAEAGEVPIKPSRIVDAFFGTALRMAADVEGGGHTFMCLLGRTYTEPNEFVRQFLAEEYAECVERFLAALYRALPEVERKEILWRFHFMMGAMSYAIAGTDALQLVTGKFDDEDPSQLAPRLMSFLLGGLRSPLAEAGPPK</sequence>
<dbReference type="GO" id="GO:0000976">
    <property type="term" value="F:transcription cis-regulatory region binding"/>
    <property type="evidence" value="ECO:0007669"/>
    <property type="project" value="TreeGrafter"/>
</dbReference>
<dbReference type="Proteomes" id="UP000389128">
    <property type="component" value="Unassembled WGS sequence"/>
</dbReference>
<dbReference type="PROSITE" id="PS01081">
    <property type="entry name" value="HTH_TETR_1"/>
    <property type="match status" value="1"/>
</dbReference>
<evidence type="ECO:0000313" key="8">
    <source>
        <dbReference type="Proteomes" id="UP000389128"/>
    </source>
</evidence>
<proteinExistence type="predicted"/>
<dbReference type="InterPro" id="IPR009057">
    <property type="entry name" value="Homeodomain-like_sf"/>
</dbReference>
<dbReference type="SUPFAM" id="SSF48498">
    <property type="entry name" value="Tetracyclin repressor-like, C-terminal domain"/>
    <property type="match status" value="1"/>
</dbReference>
<keyword evidence="8" id="KW-1185">Reference proteome</keyword>
<keyword evidence="2" id="KW-0805">Transcription regulation</keyword>
<dbReference type="InterPro" id="IPR041586">
    <property type="entry name" value="PsrA_TetR_C"/>
</dbReference>
<dbReference type="PANTHER" id="PTHR30055">
    <property type="entry name" value="HTH-TYPE TRANSCRIPTIONAL REGULATOR RUTR"/>
    <property type="match status" value="1"/>
</dbReference>